<evidence type="ECO:0000313" key="9">
    <source>
        <dbReference type="EMBL" id="MBO8435455.1"/>
    </source>
</evidence>
<dbReference type="GO" id="GO:0005886">
    <property type="term" value="C:plasma membrane"/>
    <property type="evidence" value="ECO:0007669"/>
    <property type="project" value="UniProtKB-SubCell"/>
</dbReference>
<comment type="subcellular location">
    <subcellularLocation>
        <location evidence="1">Cell membrane</location>
        <topology evidence="1">Multi-pass membrane protein</topology>
    </subcellularLocation>
</comment>
<evidence type="ECO:0000256" key="5">
    <source>
        <dbReference type="ARBA" id="ARBA00022989"/>
    </source>
</evidence>
<feature type="transmembrane region" description="Helical" evidence="8">
    <location>
        <begin position="12"/>
        <end position="30"/>
    </location>
</feature>
<evidence type="ECO:0000256" key="6">
    <source>
        <dbReference type="ARBA" id="ARBA00023065"/>
    </source>
</evidence>
<keyword evidence="5 8" id="KW-1133">Transmembrane helix</keyword>
<dbReference type="PANTHER" id="PTHR32024:SF1">
    <property type="entry name" value="KTR SYSTEM POTASSIUM UPTAKE PROTEIN B"/>
    <property type="match status" value="1"/>
</dbReference>
<dbReference type="Pfam" id="PF02386">
    <property type="entry name" value="TrkH"/>
    <property type="match status" value="1"/>
</dbReference>
<keyword evidence="2" id="KW-0813">Transport</keyword>
<dbReference type="AlphaFoldDB" id="A0A9D9H1J6"/>
<feature type="transmembrane region" description="Helical" evidence="8">
    <location>
        <begin position="124"/>
        <end position="145"/>
    </location>
</feature>
<name>A0A9D9H1J6_9SPIO</name>
<evidence type="ECO:0000256" key="4">
    <source>
        <dbReference type="ARBA" id="ARBA00022692"/>
    </source>
</evidence>
<evidence type="ECO:0008006" key="11">
    <source>
        <dbReference type="Google" id="ProtNLM"/>
    </source>
</evidence>
<feature type="transmembrane region" description="Helical" evidence="8">
    <location>
        <begin position="157"/>
        <end position="176"/>
    </location>
</feature>
<feature type="transmembrane region" description="Helical" evidence="8">
    <location>
        <begin position="42"/>
        <end position="61"/>
    </location>
</feature>
<evidence type="ECO:0000256" key="1">
    <source>
        <dbReference type="ARBA" id="ARBA00004651"/>
    </source>
</evidence>
<dbReference type="GO" id="GO:0030001">
    <property type="term" value="P:metal ion transport"/>
    <property type="evidence" value="ECO:0007669"/>
    <property type="project" value="UniProtKB-ARBA"/>
</dbReference>
<feature type="transmembrane region" description="Helical" evidence="8">
    <location>
        <begin position="188"/>
        <end position="207"/>
    </location>
</feature>
<keyword evidence="6" id="KW-0406">Ion transport</keyword>
<evidence type="ECO:0000256" key="8">
    <source>
        <dbReference type="SAM" id="Phobius"/>
    </source>
</evidence>
<evidence type="ECO:0000256" key="2">
    <source>
        <dbReference type="ARBA" id="ARBA00022448"/>
    </source>
</evidence>
<feature type="non-terminal residue" evidence="9">
    <location>
        <position position="262"/>
    </location>
</feature>
<feature type="transmembrane region" description="Helical" evidence="8">
    <location>
        <begin position="73"/>
        <end position="97"/>
    </location>
</feature>
<comment type="caution">
    <text evidence="9">The sequence shown here is derived from an EMBL/GenBank/DDBJ whole genome shotgun (WGS) entry which is preliminary data.</text>
</comment>
<dbReference type="InterPro" id="IPR003445">
    <property type="entry name" value="Cat_transpt"/>
</dbReference>
<reference evidence="9" key="1">
    <citation type="submission" date="2020-10" db="EMBL/GenBank/DDBJ databases">
        <authorList>
            <person name="Gilroy R."/>
        </authorList>
    </citation>
    <scope>NUCLEOTIDE SEQUENCE</scope>
    <source>
        <strain evidence="9">7293</strain>
    </source>
</reference>
<sequence>MQNRKTLRPGLKLALGFMLLIAIGTLLLYLPVSHQDGVDVSLIDALFISTSAICVTGLTPLDISKTLSLFGSTVLMFLIQFGGLGYAVVAVIIIRLASGRIDASTGNLLRDSLGADHKIGTKRLLAVALAVTATMEAIGAILLFIPFSAKYPIGRALYLSIFHSVSAFNNAGFDLFSDSMMKWNDNPLVLITIASLIAFGGLGFILYNDLADYLTKHKKISVHTKIVLSTTLFLIAAGTVLFRIILPDICLLYTSPSPRDPQ</sequence>
<keyword evidence="4 8" id="KW-0812">Transmembrane</keyword>
<reference evidence="9" key="2">
    <citation type="journal article" date="2021" name="PeerJ">
        <title>Extensive microbial diversity within the chicken gut microbiome revealed by metagenomics and culture.</title>
        <authorList>
            <person name="Gilroy R."/>
            <person name="Ravi A."/>
            <person name="Getino M."/>
            <person name="Pursley I."/>
            <person name="Horton D.L."/>
            <person name="Alikhan N.F."/>
            <person name="Baker D."/>
            <person name="Gharbi K."/>
            <person name="Hall N."/>
            <person name="Watson M."/>
            <person name="Adriaenssens E.M."/>
            <person name="Foster-Nyarko E."/>
            <person name="Jarju S."/>
            <person name="Secka A."/>
            <person name="Antonio M."/>
            <person name="Oren A."/>
            <person name="Chaudhuri R.R."/>
            <person name="La Ragione R."/>
            <person name="Hildebrand F."/>
            <person name="Pallen M.J."/>
        </authorList>
    </citation>
    <scope>NUCLEOTIDE SEQUENCE</scope>
    <source>
        <strain evidence="9">7293</strain>
    </source>
</reference>
<evidence type="ECO:0000256" key="7">
    <source>
        <dbReference type="ARBA" id="ARBA00023136"/>
    </source>
</evidence>
<proteinExistence type="predicted"/>
<evidence type="ECO:0000313" key="10">
    <source>
        <dbReference type="Proteomes" id="UP000823615"/>
    </source>
</evidence>
<organism evidence="9 10">
    <name type="scientific">Candidatus Ornithospirochaeta stercoripullorum</name>
    <dbReference type="NCBI Taxonomy" id="2840899"/>
    <lineage>
        <taxon>Bacteria</taxon>
        <taxon>Pseudomonadati</taxon>
        <taxon>Spirochaetota</taxon>
        <taxon>Spirochaetia</taxon>
        <taxon>Spirochaetales</taxon>
        <taxon>Spirochaetaceae</taxon>
        <taxon>Spirochaetaceae incertae sedis</taxon>
        <taxon>Candidatus Ornithospirochaeta</taxon>
    </lineage>
</organism>
<accession>A0A9D9H1J6</accession>
<protein>
    <recommendedName>
        <fullName evidence="11">Ktr system potassium uptake protein B</fullName>
    </recommendedName>
</protein>
<dbReference type="EMBL" id="JADIMT010000009">
    <property type="protein sequence ID" value="MBO8435455.1"/>
    <property type="molecule type" value="Genomic_DNA"/>
</dbReference>
<evidence type="ECO:0000256" key="3">
    <source>
        <dbReference type="ARBA" id="ARBA00022475"/>
    </source>
</evidence>
<dbReference type="Proteomes" id="UP000823615">
    <property type="component" value="Unassembled WGS sequence"/>
</dbReference>
<keyword evidence="7 8" id="KW-0472">Membrane</keyword>
<keyword evidence="3" id="KW-1003">Cell membrane</keyword>
<feature type="transmembrane region" description="Helical" evidence="8">
    <location>
        <begin position="227"/>
        <end position="246"/>
    </location>
</feature>
<gene>
    <name evidence="9" type="ORF">IAA97_00520</name>
</gene>
<dbReference type="GO" id="GO:0008324">
    <property type="term" value="F:monoatomic cation transmembrane transporter activity"/>
    <property type="evidence" value="ECO:0007669"/>
    <property type="project" value="InterPro"/>
</dbReference>
<dbReference type="PANTHER" id="PTHR32024">
    <property type="entry name" value="TRK SYSTEM POTASSIUM UPTAKE PROTEIN TRKG-RELATED"/>
    <property type="match status" value="1"/>
</dbReference>